<accession>A0A1B6IRJ7</accession>
<dbReference type="GO" id="GO:0010008">
    <property type="term" value="C:endosome membrane"/>
    <property type="evidence" value="ECO:0007669"/>
    <property type="project" value="TreeGrafter"/>
</dbReference>
<dbReference type="GO" id="GO:0046854">
    <property type="term" value="P:phosphatidylinositol phosphate biosynthetic process"/>
    <property type="evidence" value="ECO:0007669"/>
    <property type="project" value="TreeGrafter"/>
</dbReference>
<dbReference type="PANTHER" id="PTHR45748">
    <property type="entry name" value="1-PHOSPHATIDYLINOSITOL 3-PHOSPHATE 5-KINASE-RELATED"/>
    <property type="match status" value="1"/>
</dbReference>
<organism evidence="4">
    <name type="scientific">Homalodisca liturata</name>
    <dbReference type="NCBI Taxonomy" id="320908"/>
    <lineage>
        <taxon>Eukaryota</taxon>
        <taxon>Metazoa</taxon>
        <taxon>Ecdysozoa</taxon>
        <taxon>Arthropoda</taxon>
        <taxon>Hexapoda</taxon>
        <taxon>Insecta</taxon>
        <taxon>Pterygota</taxon>
        <taxon>Neoptera</taxon>
        <taxon>Paraneoptera</taxon>
        <taxon>Hemiptera</taxon>
        <taxon>Auchenorrhyncha</taxon>
        <taxon>Membracoidea</taxon>
        <taxon>Cicadellidae</taxon>
        <taxon>Cicadellinae</taxon>
        <taxon>Proconiini</taxon>
        <taxon>Homalodisca</taxon>
    </lineage>
</organism>
<evidence type="ECO:0000259" key="3">
    <source>
        <dbReference type="PROSITE" id="PS51455"/>
    </source>
</evidence>
<evidence type="ECO:0000313" key="4">
    <source>
        <dbReference type="EMBL" id="JAS89517.1"/>
    </source>
</evidence>
<dbReference type="GO" id="GO:0000285">
    <property type="term" value="F:1-phosphatidylinositol-3-phosphate 5-kinase activity"/>
    <property type="evidence" value="ECO:0007669"/>
    <property type="project" value="TreeGrafter"/>
</dbReference>
<dbReference type="GO" id="GO:0005524">
    <property type="term" value="F:ATP binding"/>
    <property type="evidence" value="ECO:0007669"/>
    <property type="project" value="UniProtKB-UniRule"/>
</dbReference>
<evidence type="ECO:0000256" key="2">
    <source>
        <dbReference type="SAM" id="MobiDB-lite"/>
    </source>
</evidence>
<dbReference type="InterPro" id="IPR002498">
    <property type="entry name" value="PInositol-4-P-4/5-kinase_core"/>
</dbReference>
<keyword evidence="1" id="KW-0808">Transferase</keyword>
<feature type="region of interest" description="Disordered" evidence="2">
    <location>
        <begin position="1"/>
        <end position="41"/>
    </location>
</feature>
<dbReference type="EMBL" id="GECU01018189">
    <property type="protein sequence ID" value="JAS89517.1"/>
    <property type="molecule type" value="Transcribed_RNA"/>
</dbReference>
<dbReference type="SUPFAM" id="SSF56104">
    <property type="entry name" value="SAICAR synthase-like"/>
    <property type="match status" value="1"/>
</dbReference>
<feature type="non-terminal residue" evidence="4">
    <location>
        <position position="107"/>
    </location>
</feature>
<gene>
    <name evidence="4" type="ORF">g.24600</name>
</gene>
<feature type="compositionally biased region" description="Basic and acidic residues" evidence="2">
    <location>
        <begin position="18"/>
        <end position="38"/>
    </location>
</feature>
<dbReference type="InterPro" id="IPR027484">
    <property type="entry name" value="PInositol-4-P-5-kinase_N"/>
</dbReference>
<feature type="non-terminal residue" evidence="4">
    <location>
        <position position="1"/>
    </location>
</feature>
<keyword evidence="1" id="KW-0067">ATP-binding</keyword>
<feature type="domain" description="PIPK" evidence="3">
    <location>
        <begin position="1"/>
        <end position="107"/>
    </location>
</feature>
<keyword evidence="1" id="KW-0418">Kinase</keyword>
<reference evidence="4" key="1">
    <citation type="submission" date="2015-11" db="EMBL/GenBank/DDBJ databases">
        <title>De novo transcriptome assembly of four potential Pierce s Disease insect vectors from Arizona vineyards.</title>
        <authorList>
            <person name="Tassone E.E."/>
        </authorList>
    </citation>
    <scope>NUCLEOTIDE SEQUENCE</scope>
</reference>
<dbReference type="PANTHER" id="PTHR45748:SF7">
    <property type="entry name" value="1-PHOSPHATIDYLINOSITOL 3-PHOSPHATE 5-KINASE-RELATED"/>
    <property type="match status" value="1"/>
</dbReference>
<sequence>QGGVAPGETAGTPSDSEEVTKTDSEPAKPKTSKDKPSPHLEVQFSDSTANFIVKIYYAEEFARLRATIFPAGEDAFVRSLSRCVQWAARGGKSGSNFAKTKDDRFIL</sequence>
<proteinExistence type="predicted"/>
<name>A0A1B6IRJ7_9HEMI</name>
<evidence type="ECO:0000256" key="1">
    <source>
        <dbReference type="PROSITE-ProRule" id="PRU00781"/>
    </source>
</evidence>
<protein>
    <recommendedName>
        <fullName evidence="3">PIPK domain-containing protein</fullName>
    </recommendedName>
</protein>
<keyword evidence="1" id="KW-0547">Nucleotide-binding</keyword>
<dbReference type="AlphaFoldDB" id="A0A1B6IRJ7"/>
<dbReference type="Gene3D" id="3.30.800.10">
    <property type="entry name" value="Phosphatidylinositol Phosphate Kinase II Beta"/>
    <property type="match status" value="1"/>
</dbReference>
<dbReference type="PROSITE" id="PS51455">
    <property type="entry name" value="PIPK"/>
    <property type="match status" value="1"/>
</dbReference>